<dbReference type="GO" id="GO:0015631">
    <property type="term" value="F:tubulin binding"/>
    <property type="evidence" value="ECO:0007669"/>
    <property type="project" value="TreeGrafter"/>
</dbReference>
<organism evidence="9 10">
    <name type="scientific">Polarella glacialis</name>
    <name type="common">Dinoflagellate</name>
    <dbReference type="NCBI Taxonomy" id="89957"/>
    <lineage>
        <taxon>Eukaryota</taxon>
        <taxon>Sar</taxon>
        <taxon>Alveolata</taxon>
        <taxon>Dinophyceae</taxon>
        <taxon>Suessiales</taxon>
        <taxon>Suessiaceae</taxon>
        <taxon>Polarella</taxon>
    </lineage>
</organism>
<evidence type="ECO:0000256" key="4">
    <source>
        <dbReference type="ARBA" id="ARBA00023069"/>
    </source>
</evidence>
<reference evidence="9" key="1">
    <citation type="submission" date="2021-02" db="EMBL/GenBank/DDBJ databases">
        <authorList>
            <person name="Dougan E. K."/>
            <person name="Rhodes N."/>
            <person name="Thang M."/>
            <person name="Chan C."/>
        </authorList>
    </citation>
    <scope>NUCLEOTIDE SEQUENCE</scope>
</reference>
<dbReference type="Pfam" id="PF22544">
    <property type="entry name" value="HYDIN_VesB_CFA65-like_Ig"/>
    <property type="match status" value="1"/>
</dbReference>
<name>A0A813DGQ2_POLGL</name>
<evidence type="ECO:0000313" key="9">
    <source>
        <dbReference type="EMBL" id="CAE8588072.1"/>
    </source>
</evidence>
<dbReference type="Pfam" id="PF23277">
    <property type="entry name" value="Ig_Dlec1_1"/>
    <property type="match status" value="1"/>
</dbReference>
<comment type="subcellular location">
    <subcellularLocation>
        <location evidence="1">Cell projection</location>
        <location evidence="1">Cilium</location>
    </subcellularLocation>
    <subcellularLocation>
        <location evidence="2">Cytoplasm</location>
    </subcellularLocation>
</comment>
<comment type="caution">
    <text evidence="9">The sequence shown here is derived from an EMBL/GenBank/DDBJ whole genome shotgun (WGS) entry which is preliminary data.</text>
</comment>
<feature type="domain" description="Deleted in lung and esophageal cancer protein 1 Ig-like" evidence="8">
    <location>
        <begin position="121"/>
        <end position="215"/>
    </location>
</feature>
<feature type="compositionally biased region" description="Basic residues" evidence="6">
    <location>
        <begin position="1227"/>
        <end position="1237"/>
    </location>
</feature>
<dbReference type="Proteomes" id="UP000654075">
    <property type="component" value="Unassembled WGS sequence"/>
</dbReference>
<keyword evidence="5" id="KW-0966">Cell projection</keyword>
<dbReference type="PANTHER" id="PTHR46348">
    <property type="entry name" value="DELETED IN LUNG AND ESOPHAGEAL CANCER PROTEIN 1"/>
    <property type="match status" value="1"/>
</dbReference>
<dbReference type="GO" id="GO:0005737">
    <property type="term" value="C:cytoplasm"/>
    <property type="evidence" value="ECO:0007669"/>
    <property type="project" value="UniProtKB-SubCell"/>
</dbReference>
<keyword evidence="3" id="KW-0963">Cytoplasm</keyword>
<dbReference type="InterPro" id="IPR033304">
    <property type="entry name" value="DLEC1"/>
</dbReference>
<evidence type="ECO:0000259" key="7">
    <source>
        <dbReference type="Pfam" id="PF22544"/>
    </source>
</evidence>
<dbReference type="PANTHER" id="PTHR46348:SF1">
    <property type="entry name" value="DELETED IN LUNG AND ESOPHAGEAL CANCER PROTEIN 1"/>
    <property type="match status" value="1"/>
</dbReference>
<gene>
    <name evidence="9" type="ORF">PGLA1383_LOCUS6886</name>
</gene>
<dbReference type="GO" id="GO:0008285">
    <property type="term" value="P:negative regulation of cell population proliferation"/>
    <property type="evidence" value="ECO:0007669"/>
    <property type="project" value="InterPro"/>
</dbReference>
<feature type="region of interest" description="Disordered" evidence="6">
    <location>
        <begin position="1168"/>
        <end position="1237"/>
    </location>
</feature>
<dbReference type="InterPro" id="IPR053879">
    <property type="entry name" value="HYDIN_VesB_CFA65-like_Ig"/>
</dbReference>
<feature type="domain" description="HYDIN/VesB/CFA65-like Ig-like" evidence="7">
    <location>
        <begin position="233"/>
        <end position="341"/>
    </location>
</feature>
<evidence type="ECO:0000256" key="1">
    <source>
        <dbReference type="ARBA" id="ARBA00004138"/>
    </source>
</evidence>
<dbReference type="EMBL" id="CAJNNV010002928">
    <property type="protein sequence ID" value="CAE8588072.1"/>
    <property type="molecule type" value="Genomic_DNA"/>
</dbReference>
<evidence type="ECO:0000256" key="5">
    <source>
        <dbReference type="ARBA" id="ARBA00023273"/>
    </source>
</evidence>
<evidence type="ECO:0000256" key="6">
    <source>
        <dbReference type="SAM" id="MobiDB-lite"/>
    </source>
</evidence>
<accession>A0A813DGQ2</accession>
<dbReference type="GO" id="GO:0005929">
    <property type="term" value="C:cilium"/>
    <property type="evidence" value="ECO:0007669"/>
    <property type="project" value="UniProtKB-SubCell"/>
</dbReference>
<evidence type="ECO:0000256" key="2">
    <source>
        <dbReference type="ARBA" id="ARBA00004496"/>
    </source>
</evidence>
<evidence type="ECO:0000259" key="8">
    <source>
        <dbReference type="Pfam" id="PF23277"/>
    </source>
</evidence>
<keyword evidence="10" id="KW-1185">Reference proteome</keyword>
<proteinExistence type="predicted"/>
<dbReference type="Gene3D" id="2.60.40.10">
    <property type="entry name" value="Immunoglobulins"/>
    <property type="match status" value="4"/>
</dbReference>
<dbReference type="OrthoDB" id="415434at2759"/>
<feature type="compositionally biased region" description="Basic and acidic residues" evidence="6">
    <location>
        <begin position="1195"/>
        <end position="1211"/>
    </location>
</feature>
<dbReference type="InterPro" id="IPR013783">
    <property type="entry name" value="Ig-like_fold"/>
</dbReference>
<sequence>MMTDMERYFEIKKGTIPHHDNLLAISKPEEPNYFQTTKSVKIRMQVSGIQPSLSEAQKTMMSEELEERIRRRPRMPPGLNAEEKAKNREIVKRMQMKISFLKNPRYNADRAAKDKGEPCPFWSDPESVIFRNYEVGGLYEVNIQFRNVTGIGRRLRVLPCKSPAFSMSQLRFDVDSAKIHPGKEPCAVVAPGMAAYLTVRFAPSTLNDETDALTIATEFGDYSVPVLARRVQPKLEFQEPVNCGCILAGNTTTEAVRISNQGGEGSFRLILVEEGMAFHYETLANGDTTMACGPFRITPASFYLEAGQSATIQVHFSASEVGRHHCRLFLECDNGTKTPLTLVSIADAVRLELAKWPTLSDPVGPRQLEKDSSPWNLIPWQLNWLTPGTQVGFGESQTIELANGGYLPIKVEWCLAQPPKGLLSHLAVGAQQRLTEDIVSGINTWAKFKSDLHGTEECPYSVSPASLTIPPFSTASFSFSFKAYAPVGRQSTVFAYLVAKELPDTSHCLLHYSKLLDLQGPMQPEEYRKGLPLFGGAVSAIFDRQLRQDTKCEDIKIATPTDCTVSHVVTAICLKGISTKSTVTILPRVLALSGDVLPFVSHSREIKLRNSGPMPAYFRVRLTSTVKAADADRIDPLWVVSVPEVGHRPAIPEHRPDADPKMEELLTAAQRLATQWPPLPPEEGSQGAATKPGYGALASAAVEPHEGRIPPGGTVTIRVTLRAVRESDLDGQLVIDLPVGPDTNVPAQPSIKVGVVAAVRAPRAELRRSKYLDYGVVRAHSRHTMKVCVVNPTELPMLVQLRHHREDDVSEPPFPVLYHREVVNLFVNSVNGGSTDGFAAVLKEKEEEEVEPWVHSRSGCLDKSGRKKYAVKNGLVSKGRAASMRKGVADDQDFVFRPGYLALFPRQSAEVEVTLMTREVGRYSQVLEAVVFDSLSRQCLEVLAEVQLPTVRLFPQHAHFPVAYLRTTSAPLELEIRNNSDMPANYHWDVPVKLEAALEVQIFPANGTIPPRGKVVANIMAVASREVDGEIAVLPCNLFVDDILQPLELRVSAQVYGCEVDFAVIEPDQLAPEIIHEPRKLGDEPGSTYQITVGRAPRSMPLVDFGEMELQKAKVMKIVLYNRTGIATPFSAKIEKNPAFDPLVKGRKIGDLLDAATRMYAMCAKEGDYNSGGQDEKADPRQTFQNSPQPAGQGRKAEDINDSTLRPEEAKMSTTAKRGSTGGKNGRNTKKNAGKKRRWLLDDKHERQAFRSSIGEAFAKQKELKEQGTVALKAGRGFAVRLTPSSDWLQPFSTSVLTLTCFSDLPGLMEDDLVLNIRELPGHCDGDGFRIPLKLLSWGNPLYLPDQQVGLNIQAAPPRLLCGTTVPAEKLMMRRFKASDLHLNESCLPVFFSMLPYLCPKQITLCAPNCSL</sequence>
<keyword evidence="4" id="KW-0969">Cilium</keyword>
<dbReference type="InterPro" id="IPR059041">
    <property type="entry name" value="Ig_DLEC1_1"/>
</dbReference>
<protein>
    <submittedName>
        <fullName evidence="9">Uncharacterized protein</fullName>
    </submittedName>
</protein>
<evidence type="ECO:0000313" key="10">
    <source>
        <dbReference type="Proteomes" id="UP000654075"/>
    </source>
</evidence>
<evidence type="ECO:0000256" key="3">
    <source>
        <dbReference type="ARBA" id="ARBA00022490"/>
    </source>
</evidence>